<dbReference type="Pfam" id="PF00149">
    <property type="entry name" value="Metallophos"/>
    <property type="match status" value="1"/>
</dbReference>
<keyword evidence="3" id="KW-1185">Reference proteome</keyword>
<protein>
    <submittedName>
        <fullName evidence="2">Metallophosphoesterase</fullName>
    </submittedName>
</protein>
<evidence type="ECO:0000259" key="1">
    <source>
        <dbReference type="Pfam" id="PF00149"/>
    </source>
</evidence>
<organism evidence="2 3">
    <name type="scientific">Mordavella massiliensis</name>
    <dbReference type="NCBI Taxonomy" id="1871024"/>
    <lineage>
        <taxon>Bacteria</taxon>
        <taxon>Bacillati</taxon>
        <taxon>Bacillota</taxon>
        <taxon>Clostridia</taxon>
        <taxon>Eubacteriales</taxon>
        <taxon>Clostridiaceae</taxon>
        <taxon>Mordavella</taxon>
    </lineage>
</organism>
<feature type="domain" description="Calcineurin-like phosphoesterase" evidence="1">
    <location>
        <begin position="1"/>
        <end position="127"/>
    </location>
</feature>
<dbReference type="GO" id="GO:0016787">
    <property type="term" value="F:hydrolase activity"/>
    <property type="evidence" value="ECO:0007669"/>
    <property type="project" value="InterPro"/>
</dbReference>
<reference evidence="2" key="1">
    <citation type="submission" date="2020-08" db="EMBL/GenBank/DDBJ databases">
        <authorList>
            <person name="Cejkova D."/>
            <person name="Kubasova T."/>
            <person name="Jahodarova E."/>
            <person name="Rychlik I."/>
        </authorList>
    </citation>
    <scope>NUCLEOTIDE SEQUENCE</scope>
    <source>
        <strain evidence="2">An420c</strain>
    </source>
</reference>
<dbReference type="PROSITE" id="PS51257">
    <property type="entry name" value="PROKAR_LIPOPROTEIN"/>
    <property type="match status" value="1"/>
</dbReference>
<comment type="caution">
    <text evidence="2">The sequence shown here is derived from an EMBL/GenBank/DDBJ whole genome shotgun (WGS) entry which is preliminary data.</text>
</comment>
<feature type="non-terminal residue" evidence="2">
    <location>
        <position position="176"/>
    </location>
</feature>
<dbReference type="InterPro" id="IPR004843">
    <property type="entry name" value="Calcineurin-like_PHP"/>
</dbReference>
<evidence type="ECO:0000313" key="3">
    <source>
        <dbReference type="Proteomes" id="UP000713880"/>
    </source>
</evidence>
<dbReference type="Proteomes" id="UP000713880">
    <property type="component" value="Unassembled WGS sequence"/>
</dbReference>
<dbReference type="InterPro" id="IPR029052">
    <property type="entry name" value="Metallo-depent_PP-like"/>
</dbReference>
<gene>
    <name evidence="2" type="ORF">H6A13_11485</name>
</gene>
<accession>A0A938X3G3</accession>
<dbReference type="EMBL" id="JACJLV010000052">
    <property type="protein sequence ID" value="MBM6827707.1"/>
    <property type="molecule type" value="Genomic_DNA"/>
</dbReference>
<dbReference type="RefSeq" id="WP_204909695.1">
    <property type="nucleotide sequence ID" value="NZ_JACJLV010000052.1"/>
</dbReference>
<dbReference type="Gene3D" id="3.60.21.10">
    <property type="match status" value="1"/>
</dbReference>
<name>A0A938X3G3_9CLOT</name>
<dbReference type="SUPFAM" id="SSF56300">
    <property type="entry name" value="Metallo-dependent phosphatases"/>
    <property type="match status" value="1"/>
</dbReference>
<dbReference type="AlphaFoldDB" id="A0A938X3G3"/>
<sequence>MKFIHIADVHLGASPNAGSACSKKRSRELWETFAGVIRTCEQEGTDLLLIAGDLFHRQPLRRELKEVDGMFASLSRTRVVLIAGNHDYIRRDSYYRTFPWSENVTMLREEHLEKVEFPELSLAVYGLSYHSREIREPLYEEERPSGSWKYEILLAHGGDENHIPIHKKELSAMGYD</sequence>
<evidence type="ECO:0000313" key="2">
    <source>
        <dbReference type="EMBL" id="MBM6827707.1"/>
    </source>
</evidence>
<reference evidence="2" key="2">
    <citation type="journal article" date="2021" name="Sci. Rep.">
        <title>The distribution of antibiotic resistance genes in chicken gut microbiota commensals.</title>
        <authorList>
            <person name="Juricova H."/>
            <person name="Matiasovicova J."/>
            <person name="Kubasova T."/>
            <person name="Cejkova D."/>
            <person name="Rychlik I."/>
        </authorList>
    </citation>
    <scope>NUCLEOTIDE SEQUENCE</scope>
    <source>
        <strain evidence="2">An420c</strain>
    </source>
</reference>
<dbReference type="PANTHER" id="PTHR30337">
    <property type="entry name" value="COMPONENT OF ATP-DEPENDENT DSDNA EXONUCLEASE"/>
    <property type="match status" value="1"/>
</dbReference>
<proteinExistence type="predicted"/>
<dbReference type="InterPro" id="IPR050535">
    <property type="entry name" value="DNA_Repair-Maintenance_Comp"/>
</dbReference>